<evidence type="ECO:0000313" key="2">
    <source>
        <dbReference type="Proteomes" id="UP000545761"/>
    </source>
</evidence>
<dbReference type="AlphaFoldDB" id="A0A7W0IBL2"/>
<organism evidence="1 2">
    <name type="scientific">Streptomyces himalayensis subsp. himalayensis</name>
    <dbReference type="NCBI Taxonomy" id="2756131"/>
    <lineage>
        <taxon>Bacteria</taxon>
        <taxon>Bacillati</taxon>
        <taxon>Actinomycetota</taxon>
        <taxon>Actinomycetes</taxon>
        <taxon>Kitasatosporales</taxon>
        <taxon>Streptomycetaceae</taxon>
        <taxon>Streptomyces</taxon>
        <taxon>Streptomyces himalayensis</taxon>
    </lineage>
</organism>
<gene>
    <name evidence="1" type="ORF">H1D24_26435</name>
</gene>
<dbReference type="EMBL" id="JACEHE010000017">
    <property type="protein sequence ID" value="MBA2949264.1"/>
    <property type="molecule type" value="Genomic_DNA"/>
</dbReference>
<evidence type="ECO:0000313" key="1">
    <source>
        <dbReference type="EMBL" id="MBA2949264.1"/>
    </source>
</evidence>
<reference evidence="1 2" key="1">
    <citation type="submission" date="2020-07" db="EMBL/GenBank/DDBJ databases">
        <title>Streptomyces isolated from Indian soil.</title>
        <authorList>
            <person name="Mandal S."/>
            <person name="Maiti P.K."/>
        </authorList>
    </citation>
    <scope>NUCLEOTIDE SEQUENCE [LARGE SCALE GENOMIC DNA]</scope>
    <source>
        <strain evidence="1 2">PSKA28</strain>
    </source>
</reference>
<dbReference type="RefSeq" id="WP_181660188.1">
    <property type="nucleotide sequence ID" value="NZ_JACEHE010000017.1"/>
</dbReference>
<dbReference type="Proteomes" id="UP000545761">
    <property type="component" value="Unassembled WGS sequence"/>
</dbReference>
<name>A0A7W0IBL2_9ACTN</name>
<accession>A0A7W0IBL2</accession>
<comment type="caution">
    <text evidence="1">The sequence shown here is derived from an EMBL/GenBank/DDBJ whole genome shotgun (WGS) entry which is preliminary data.</text>
</comment>
<sequence length="54" mass="6140">MGENEVEGQVPGRSWREVRAEAMERHPWLNSPEAEQARARMRAETTALICGDDD</sequence>
<protein>
    <submittedName>
        <fullName evidence="1">Uncharacterized protein</fullName>
    </submittedName>
</protein>
<proteinExistence type="predicted"/>